<evidence type="ECO:0000256" key="6">
    <source>
        <dbReference type="ARBA" id="ARBA00045299"/>
    </source>
</evidence>
<dbReference type="Pfam" id="PF04412">
    <property type="entry name" value="AcnX"/>
    <property type="match status" value="1"/>
</dbReference>
<organism evidence="12 13">
    <name type="scientific">candidate division MSBL1 archaeon SCGC-AAA261C02</name>
    <dbReference type="NCBI Taxonomy" id="1698272"/>
    <lineage>
        <taxon>Archaea</taxon>
        <taxon>Methanobacteriati</taxon>
        <taxon>Methanobacteriota</taxon>
        <taxon>candidate division MSBL1</taxon>
    </lineage>
</organism>
<name>A0A133V2F7_9EURY</name>
<evidence type="ECO:0000256" key="5">
    <source>
        <dbReference type="ARBA" id="ARBA00045120"/>
    </source>
</evidence>
<accession>A0A133V2F7</accession>
<evidence type="ECO:0000313" key="13">
    <source>
        <dbReference type="Proteomes" id="UP000070520"/>
    </source>
</evidence>
<dbReference type="GO" id="GO:0016829">
    <property type="term" value="F:lyase activity"/>
    <property type="evidence" value="ECO:0007669"/>
    <property type="project" value="UniProtKB-KW"/>
</dbReference>
<evidence type="ECO:0000256" key="8">
    <source>
        <dbReference type="ARBA" id="ARBA00046520"/>
    </source>
</evidence>
<evidence type="ECO:0000256" key="2">
    <source>
        <dbReference type="ARBA" id="ARBA00023004"/>
    </source>
</evidence>
<dbReference type="InterPro" id="IPR007506">
    <property type="entry name" value="PMDh-L-like_dom"/>
</dbReference>
<keyword evidence="4" id="KW-0456">Lyase</keyword>
<dbReference type="AlphaFoldDB" id="A0A133V2F7"/>
<evidence type="ECO:0000256" key="7">
    <source>
        <dbReference type="ARBA" id="ARBA00046333"/>
    </source>
</evidence>
<dbReference type="PATRIC" id="fig|1698272.3.peg.48"/>
<gene>
    <name evidence="12" type="ORF">AKJ42_00230</name>
</gene>
<comment type="function">
    <text evidence="6">Component of a hydro-lyase that catalyzes the dehydration of mevalonate 5-phosphate (MVA5P) to form trans-anhydromevalonate 5-phosphate (tAHMP). Involved in the archaeal mevalonate (MVA) pathway, which provides fundamental precursors for isoprenoid biosynthesis, such as isopentenyl diphosphate (IPP) and dimethylallyl diphosphate (DMAPP).</text>
</comment>
<comment type="pathway">
    <text evidence="1">Isoprenoid biosynthesis; isopentenyl diphosphate biosynthesis via mevalonate pathway.</text>
</comment>
<reference evidence="12 13" key="1">
    <citation type="journal article" date="2016" name="Sci. Rep.">
        <title>Metabolic traits of an uncultured archaeal lineage -MSBL1- from brine pools of the Red Sea.</title>
        <authorList>
            <person name="Mwirichia R."/>
            <person name="Alam I."/>
            <person name="Rashid M."/>
            <person name="Vinu M."/>
            <person name="Ba-Alawi W."/>
            <person name="Anthony Kamau A."/>
            <person name="Kamanda Ngugi D."/>
            <person name="Goker M."/>
            <person name="Klenk H.P."/>
            <person name="Bajic V."/>
            <person name="Stingl U."/>
        </authorList>
    </citation>
    <scope>NUCLEOTIDE SEQUENCE [LARGE SCALE GENOMIC DNA]</scope>
    <source>
        <strain evidence="12">SCGC-AAA261C02</strain>
    </source>
</reference>
<comment type="subunit">
    <text evidence="8">Heterodimer composed of a large subunit (PMDh-L) and a small subunit (PMDh-S).</text>
</comment>
<protein>
    <recommendedName>
        <fullName evidence="10">Phosphomevalonate dehydratase large subunit</fullName>
        <ecNumber evidence="9">4.2.1.182</ecNumber>
    </recommendedName>
</protein>
<comment type="catalytic activity">
    <reaction evidence="5">
        <text>(R)-5-phosphomevalonate = (2E)-3-methyl-5-phosphooxypent-2-enoate + H2O</text>
        <dbReference type="Rhea" id="RHEA:78975"/>
        <dbReference type="ChEBI" id="CHEBI:15377"/>
        <dbReference type="ChEBI" id="CHEBI:58146"/>
        <dbReference type="ChEBI" id="CHEBI:229665"/>
        <dbReference type="EC" id="4.2.1.182"/>
    </reaction>
    <physiologicalReaction direction="left-to-right" evidence="5">
        <dbReference type="Rhea" id="RHEA:78976"/>
    </physiologicalReaction>
</comment>
<evidence type="ECO:0000256" key="4">
    <source>
        <dbReference type="ARBA" id="ARBA00023239"/>
    </source>
</evidence>
<comment type="similarity">
    <text evidence="7">Belongs to the AcnX type II large subunit family.</text>
</comment>
<dbReference type="Proteomes" id="UP000070520">
    <property type="component" value="Unassembled WGS sequence"/>
</dbReference>
<dbReference type="EC" id="4.2.1.182" evidence="9"/>
<keyword evidence="13" id="KW-1185">Reference proteome</keyword>
<evidence type="ECO:0000313" key="12">
    <source>
        <dbReference type="EMBL" id="KXB00634.1"/>
    </source>
</evidence>
<dbReference type="EMBL" id="LHXW01000001">
    <property type="protein sequence ID" value="KXB00634.1"/>
    <property type="molecule type" value="Genomic_DNA"/>
</dbReference>
<keyword evidence="3" id="KW-0414">Isoprene biosynthesis</keyword>
<sequence>MHLTKNQEKMLSGEEGPALQKAMEILVALGDIYDADGLIPIHSAHVSGISLRTSGEAGLKFVENLADKGAEVYAHTTINPTGIDLESWEELGAPKDLVDKQRRMIDAYERMGAEPICSCVPYLTGNRPSFGKHLAWAESSAVVFANSVLGARTNREGAPSALASALTGLTPLHGYHLDENRQGTVEIEPNLELLQGEETFPYSVLGYWIGENFPESVPVLKGVKPNPAQLKAMGAGMAASGAIALYHIPDVTPEAEADPSICEVGESAGFESSDFEDVVDKLDQISEADLVCVGCPHFSLEELEKMPDSVEGETWVCLPRKLKRESDEKGLSKKFEGKKIRFVCDTCMVVAPLREMGYSSIGVNSAKAAHYAPMLAGVKVHFAPLKELIK</sequence>
<evidence type="ECO:0000256" key="10">
    <source>
        <dbReference type="ARBA" id="ARBA00047196"/>
    </source>
</evidence>
<dbReference type="GO" id="GO:0008299">
    <property type="term" value="P:isoprenoid biosynthetic process"/>
    <property type="evidence" value="ECO:0007669"/>
    <property type="project" value="UniProtKB-KW"/>
</dbReference>
<keyword evidence="2" id="KW-0408">Iron</keyword>
<evidence type="ECO:0000256" key="1">
    <source>
        <dbReference type="ARBA" id="ARBA00005092"/>
    </source>
</evidence>
<evidence type="ECO:0000259" key="11">
    <source>
        <dbReference type="Pfam" id="PF04412"/>
    </source>
</evidence>
<dbReference type="CDD" id="cd01355">
    <property type="entry name" value="AcnX"/>
    <property type="match status" value="1"/>
</dbReference>
<comment type="caution">
    <text evidence="12">The sequence shown here is derived from an EMBL/GenBank/DDBJ whole genome shotgun (WGS) entry which is preliminary data.</text>
</comment>
<feature type="domain" description="Phosphomevalonate dehydratase large subunit-like" evidence="11">
    <location>
        <begin position="1"/>
        <end position="390"/>
    </location>
</feature>
<dbReference type="PANTHER" id="PTHR36577:SF3">
    <property type="entry name" value="DUF521 DOMAIN PROTEIN (AFU_ORTHOLOGUE AFUA_6G00490)"/>
    <property type="match status" value="1"/>
</dbReference>
<dbReference type="PANTHER" id="PTHR36577">
    <property type="entry name" value="DUF521 DOMAIN PROTEIN (AFU_ORTHOLOGUE AFUA_6G00490)"/>
    <property type="match status" value="1"/>
</dbReference>
<evidence type="ECO:0000256" key="3">
    <source>
        <dbReference type="ARBA" id="ARBA00023229"/>
    </source>
</evidence>
<evidence type="ECO:0000256" key="9">
    <source>
        <dbReference type="ARBA" id="ARBA00047176"/>
    </source>
</evidence>
<proteinExistence type="inferred from homology"/>